<dbReference type="PANTHER" id="PTHR43840">
    <property type="entry name" value="MITOCHONDRIAL METAL TRANSPORTER 1-RELATED"/>
    <property type="match status" value="1"/>
</dbReference>
<feature type="domain" description="Cation efflux protein transmembrane" evidence="8">
    <location>
        <begin position="13"/>
        <end position="207"/>
    </location>
</feature>
<dbReference type="SUPFAM" id="SSF161111">
    <property type="entry name" value="Cation efflux protein transmembrane domain-like"/>
    <property type="match status" value="1"/>
</dbReference>
<feature type="transmembrane region" description="Helical" evidence="7">
    <location>
        <begin position="84"/>
        <end position="105"/>
    </location>
</feature>
<comment type="subcellular location">
    <subcellularLocation>
        <location evidence="1">Membrane</location>
        <topology evidence="1">Multi-pass membrane protein</topology>
    </subcellularLocation>
</comment>
<evidence type="ECO:0000256" key="3">
    <source>
        <dbReference type="ARBA" id="ARBA00022448"/>
    </source>
</evidence>
<dbReference type="SUPFAM" id="SSF160240">
    <property type="entry name" value="Cation efflux protein cytoplasmic domain-like"/>
    <property type="match status" value="1"/>
</dbReference>
<dbReference type="InterPro" id="IPR027469">
    <property type="entry name" value="Cation_efflux_TMD_sf"/>
</dbReference>
<evidence type="ECO:0000313" key="11">
    <source>
        <dbReference type="Proteomes" id="UP001501047"/>
    </source>
</evidence>
<feature type="transmembrane region" description="Helical" evidence="7">
    <location>
        <begin position="117"/>
        <end position="136"/>
    </location>
</feature>
<dbReference type="PANTHER" id="PTHR43840:SF15">
    <property type="entry name" value="MITOCHONDRIAL METAL TRANSPORTER 1-RELATED"/>
    <property type="match status" value="1"/>
</dbReference>
<evidence type="ECO:0000256" key="2">
    <source>
        <dbReference type="ARBA" id="ARBA00008114"/>
    </source>
</evidence>
<accession>A0ABN1KUQ0</accession>
<comment type="caution">
    <text evidence="10">The sequence shown here is derived from an EMBL/GenBank/DDBJ whole genome shotgun (WGS) entry which is preliminary data.</text>
</comment>
<dbReference type="Gene3D" id="1.20.1510.10">
    <property type="entry name" value="Cation efflux protein transmembrane domain"/>
    <property type="match status" value="1"/>
</dbReference>
<dbReference type="InterPro" id="IPR036837">
    <property type="entry name" value="Cation_efflux_CTD_sf"/>
</dbReference>
<keyword evidence="11" id="KW-1185">Reference proteome</keyword>
<evidence type="ECO:0000256" key="4">
    <source>
        <dbReference type="ARBA" id="ARBA00022692"/>
    </source>
</evidence>
<dbReference type="Pfam" id="PF01545">
    <property type="entry name" value="Cation_efflux"/>
    <property type="match status" value="1"/>
</dbReference>
<sequence length="295" mass="32682">MNIDNYKKIRKVLWIIFFANLLVALLKIVIGSLIKSSSITADGFHSLSDGSSNIVGLIGIGLASKPIDKDHPYGHKKFEMLSGLFIAVMLVFMGGKIIINGIVGFTVPKALSITPESLITILITLFINILVSKYEYSIGKKLNSYILISDSLHTKSDIFVSLGVLTTLIGIKLGLPPIIDSIASLVVAGFILHAAYEIFISTSGILVDKAILDDEFIKNAISDFSEIKDIHNIRSRGSENNIFIDMHVMVDPKYSVEDSHVLLHKIENKIREKTNNNTEVIIHVEPYYENILSRE</sequence>
<protein>
    <submittedName>
        <fullName evidence="10">Cation diffusion facilitator family transporter</fullName>
    </submittedName>
</protein>
<comment type="similarity">
    <text evidence="2">Belongs to the cation diffusion facilitator (CDF) transporter (TC 2.A.4) family.</text>
</comment>
<keyword evidence="3" id="KW-0813">Transport</keyword>
<evidence type="ECO:0000259" key="8">
    <source>
        <dbReference type="Pfam" id="PF01545"/>
    </source>
</evidence>
<feature type="domain" description="Cation efflux protein cytoplasmic" evidence="9">
    <location>
        <begin position="217"/>
        <end position="287"/>
    </location>
</feature>
<feature type="transmembrane region" description="Helical" evidence="7">
    <location>
        <begin position="181"/>
        <end position="199"/>
    </location>
</feature>
<dbReference type="InterPro" id="IPR058533">
    <property type="entry name" value="Cation_efflux_TM"/>
</dbReference>
<evidence type="ECO:0000256" key="5">
    <source>
        <dbReference type="ARBA" id="ARBA00022989"/>
    </source>
</evidence>
<feature type="transmembrane region" description="Helical" evidence="7">
    <location>
        <begin position="46"/>
        <end position="63"/>
    </location>
</feature>
<feature type="transmembrane region" description="Helical" evidence="7">
    <location>
        <begin position="12"/>
        <end position="34"/>
    </location>
</feature>
<dbReference type="InterPro" id="IPR002524">
    <property type="entry name" value="Cation_efflux"/>
</dbReference>
<dbReference type="Proteomes" id="UP001501047">
    <property type="component" value="Unassembled WGS sequence"/>
</dbReference>
<dbReference type="InterPro" id="IPR027470">
    <property type="entry name" value="Cation_efflux_CTD"/>
</dbReference>
<organism evidence="10 11">
    <name type="scientific">Clostridium subterminale</name>
    <dbReference type="NCBI Taxonomy" id="1550"/>
    <lineage>
        <taxon>Bacteria</taxon>
        <taxon>Bacillati</taxon>
        <taxon>Bacillota</taxon>
        <taxon>Clostridia</taxon>
        <taxon>Eubacteriales</taxon>
        <taxon>Clostridiaceae</taxon>
        <taxon>Clostridium</taxon>
    </lineage>
</organism>
<evidence type="ECO:0000256" key="1">
    <source>
        <dbReference type="ARBA" id="ARBA00004141"/>
    </source>
</evidence>
<evidence type="ECO:0000259" key="9">
    <source>
        <dbReference type="Pfam" id="PF16916"/>
    </source>
</evidence>
<keyword evidence="6 7" id="KW-0472">Membrane</keyword>
<proteinExistence type="inferred from homology"/>
<dbReference type="Gene3D" id="3.30.70.1350">
    <property type="entry name" value="Cation efflux protein, cytoplasmic domain"/>
    <property type="match status" value="1"/>
</dbReference>
<dbReference type="EMBL" id="BAAACI010000007">
    <property type="protein sequence ID" value="GAA0776406.1"/>
    <property type="molecule type" value="Genomic_DNA"/>
</dbReference>
<evidence type="ECO:0000313" key="10">
    <source>
        <dbReference type="EMBL" id="GAA0776406.1"/>
    </source>
</evidence>
<keyword evidence="5 7" id="KW-1133">Transmembrane helix</keyword>
<dbReference type="RefSeq" id="WP_343827266.1">
    <property type="nucleotide sequence ID" value="NZ_BAAACI010000007.1"/>
</dbReference>
<dbReference type="NCBIfam" id="TIGR01297">
    <property type="entry name" value="CDF"/>
    <property type="match status" value="1"/>
</dbReference>
<name>A0ABN1KUQ0_CLOSU</name>
<dbReference type="InterPro" id="IPR050291">
    <property type="entry name" value="CDF_Transporter"/>
</dbReference>
<dbReference type="Pfam" id="PF16916">
    <property type="entry name" value="ZT_dimer"/>
    <property type="match status" value="1"/>
</dbReference>
<gene>
    <name evidence="10" type="ORF">GCM10008908_29750</name>
</gene>
<keyword evidence="4 7" id="KW-0812">Transmembrane</keyword>
<reference evidence="10 11" key="1">
    <citation type="journal article" date="2019" name="Int. J. Syst. Evol. Microbiol.">
        <title>The Global Catalogue of Microorganisms (GCM) 10K type strain sequencing project: providing services to taxonomists for standard genome sequencing and annotation.</title>
        <authorList>
            <consortium name="The Broad Institute Genomics Platform"/>
            <consortium name="The Broad Institute Genome Sequencing Center for Infectious Disease"/>
            <person name="Wu L."/>
            <person name="Ma J."/>
        </authorList>
    </citation>
    <scope>NUCLEOTIDE SEQUENCE [LARGE SCALE GENOMIC DNA]</scope>
    <source>
        <strain evidence="10 11">JCM 1417</strain>
    </source>
</reference>
<evidence type="ECO:0000256" key="6">
    <source>
        <dbReference type="ARBA" id="ARBA00023136"/>
    </source>
</evidence>
<evidence type="ECO:0000256" key="7">
    <source>
        <dbReference type="SAM" id="Phobius"/>
    </source>
</evidence>
<feature type="transmembrane region" description="Helical" evidence="7">
    <location>
        <begin position="157"/>
        <end position="175"/>
    </location>
</feature>